<evidence type="ECO:0000313" key="1">
    <source>
        <dbReference type="EMBL" id="TRM58914.1"/>
    </source>
</evidence>
<proteinExistence type="predicted"/>
<evidence type="ECO:0000313" key="2">
    <source>
        <dbReference type="Proteomes" id="UP000320762"/>
    </source>
</evidence>
<dbReference type="AlphaFoldDB" id="A0A550C284"/>
<evidence type="ECO:0008006" key="3">
    <source>
        <dbReference type="Google" id="ProtNLM"/>
    </source>
</evidence>
<dbReference type="Gene3D" id="3.80.10.10">
    <property type="entry name" value="Ribonuclease Inhibitor"/>
    <property type="match status" value="1"/>
</dbReference>
<dbReference type="OrthoDB" id="3543113at2759"/>
<name>A0A550C284_9AGAR</name>
<keyword evidence="2" id="KW-1185">Reference proteome</keyword>
<dbReference type="InterPro" id="IPR032675">
    <property type="entry name" value="LRR_dom_sf"/>
</dbReference>
<comment type="caution">
    <text evidence="1">The sequence shown here is derived from an EMBL/GenBank/DDBJ whole genome shotgun (WGS) entry which is preliminary data.</text>
</comment>
<dbReference type="SUPFAM" id="SSF52047">
    <property type="entry name" value="RNI-like"/>
    <property type="match status" value="1"/>
</dbReference>
<reference evidence="1 2" key="1">
    <citation type="journal article" date="2019" name="New Phytol.">
        <title>Comparative genomics reveals unique wood-decay strategies and fruiting body development in the Schizophyllaceae.</title>
        <authorList>
            <person name="Almasi E."/>
            <person name="Sahu N."/>
            <person name="Krizsan K."/>
            <person name="Balint B."/>
            <person name="Kovacs G.M."/>
            <person name="Kiss B."/>
            <person name="Cseklye J."/>
            <person name="Drula E."/>
            <person name="Henrissat B."/>
            <person name="Nagy I."/>
            <person name="Chovatia M."/>
            <person name="Adam C."/>
            <person name="LaButti K."/>
            <person name="Lipzen A."/>
            <person name="Riley R."/>
            <person name="Grigoriev I.V."/>
            <person name="Nagy L.G."/>
        </authorList>
    </citation>
    <scope>NUCLEOTIDE SEQUENCE [LARGE SCALE GENOMIC DNA]</scope>
    <source>
        <strain evidence="1 2">NL-1724</strain>
    </source>
</reference>
<organism evidence="1 2">
    <name type="scientific">Schizophyllum amplum</name>
    <dbReference type="NCBI Taxonomy" id="97359"/>
    <lineage>
        <taxon>Eukaryota</taxon>
        <taxon>Fungi</taxon>
        <taxon>Dikarya</taxon>
        <taxon>Basidiomycota</taxon>
        <taxon>Agaricomycotina</taxon>
        <taxon>Agaricomycetes</taxon>
        <taxon>Agaricomycetidae</taxon>
        <taxon>Agaricales</taxon>
        <taxon>Schizophyllaceae</taxon>
        <taxon>Schizophyllum</taxon>
    </lineage>
</organism>
<sequence>MNSRDGLSKLSRVSRDWGDVANIYLWECLDDLLPLLCLLPTDCWEMVASSSPLRRVFSLTRPLTPLDWAPVLRRSSLVKALWEPASGRPPRIGLEALRAMCCCPPPFTLLPRLQDLSFLTTYDDPQFTRSTFYLQHISPSLRILQVQGTWPTGISFLRVAESCPRLDTLDCDFTSLETTSSGIALELAGAALMWRSLTDVSLGLGRQALATVLSALARHPALRSMTIRCHERPRHQPILPEGSFPSLQHLIFFGCWLPVVDAILGSWTVRPINTISIKMTAGSIVFSEELTHTMRCIQEHCEPLGLLELLLHFESQYLDAWRLSPEHIAPLSHFSNLVHVVLRGPGNCDIDADACAQLARWWPRLERLLIGPNIQRRAAGRLCPLSALRAFAVGCPKLRDLMLPLTANEVPDVDSSPDGTSVRQYSLMYLNVGDAPIENPEAVAHFLTALFPDLQRVEYEELVDDEEEQELDIPSFQHSFQRKTWNRVMTWDRVKKALSGLQV</sequence>
<dbReference type="Proteomes" id="UP000320762">
    <property type="component" value="Unassembled WGS sequence"/>
</dbReference>
<protein>
    <recommendedName>
        <fullName evidence="3">F-box domain-containing protein</fullName>
    </recommendedName>
</protein>
<dbReference type="EMBL" id="VDMD01000032">
    <property type="protein sequence ID" value="TRM58914.1"/>
    <property type="molecule type" value="Genomic_DNA"/>
</dbReference>
<accession>A0A550C284</accession>
<gene>
    <name evidence="1" type="ORF">BD626DRAFT_573168</name>
</gene>